<dbReference type="PRINTS" id="PR00504">
    <property type="entry name" value="CHROMODOMAIN"/>
</dbReference>
<reference evidence="5 6" key="1">
    <citation type="submission" date="2024-04" db="EMBL/GenBank/DDBJ databases">
        <title>The reference genome of an endangered Asteraceae, Deinandra increscens subsp. villosa, native to the Central Coast of California.</title>
        <authorList>
            <person name="Guilliams M."/>
            <person name="Hasenstab-Lehman K."/>
            <person name="Meyer R."/>
            <person name="Mcevoy S."/>
        </authorList>
    </citation>
    <scope>NUCLEOTIDE SEQUENCE [LARGE SCALE GENOMIC DNA]</scope>
    <source>
        <tissue evidence="5">Leaf</tissue>
    </source>
</reference>
<evidence type="ECO:0000259" key="4">
    <source>
        <dbReference type="PROSITE" id="PS50013"/>
    </source>
</evidence>
<dbReference type="SMART" id="SM00298">
    <property type="entry name" value="CHROMO"/>
    <property type="match status" value="1"/>
</dbReference>
<protein>
    <recommendedName>
        <fullName evidence="4">Chromo domain-containing protein</fullName>
    </recommendedName>
</protein>
<sequence length="111" mass="13147">MSRDDRPNLPQGFYEVESVRKKRCIKGNVQYLIKWVGWPEEANTWEPLENLISCSDIIDAFEERMSLERQELSRKNKGKQVVAPQPQKKKSKPHEQHNKVLIDDCMRKRNP</sequence>
<organism evidence="5 6">
    <name type="scientific">Deinandra increscens subsp. villosa</name>
    <dbReference type="NCBI Taxonomy" id="3103831"/>
    <lineage>
        <taxon>Eukaryota</taxon>
        <taxon>Viridiplantae</taxon>
        <taxon>Streptophyta</taxon>
        <taxon>Embryophyta</taxon>
        <taxon>Tracheophyta</taxon>
        <taxon>Spermatophyta</taxon>
        <taxon>Magnoliopsida</taxon>
        <taxon>eudicotyledons</taxon>
        <taxon>Gunneridae</taxon>
        <taxon>Pentapetalae</taxon>
        <taxon>asterids</taxon>
        <taxon>campanulids</taxon>
        <taxon>Asterales</taxon>
        <taxon>Asteraceae</taxon>
        <taxon>Asteroideae</taxon>
        <taxon>Heliantheae alliance</taxon>
        <taxon>Madieae</taxon>
        <taxon>Madiinae</taxon>
        <taxon>Deinandra</taxon>
    </lineage>
</organism>
<dbReference type="Proteomes" id="UP001408789">
    <property type="component" value="Unassembled WGS sequence"/>
</dbReference>
<evidence type="ECO:0000256" key="1">
    <source>
        <dbReference type="ARBA" id="ARBA00004123"/>
    </source>
</evidence>
<dbReference type="InterPro" id="IPR017984">
    <property type="entry name" value="Chromo_dom_subgr"/>
</dbReference>
<dbReference type="InterPro" id="IPR016197">
    <property type="entry name" value="Chromo-like_dom_sf"/>
</dbReference>
<dbReference type="Gene3D" id="2.40.50.40">
    <property type="match status" value="1"/>
</dbReference>
<feature type="domain" description="Chromo" evidence="4">
    <location>
        <begin position="14"/>
        <end position="73"/>
    </location>
</feature>
<dbReference type="EMBL" id="JBCNJP010000025">
    <property type="protein sequence ID" value="KAK9056052.1"/>
    <property type="molecule type" value="Genomic_DNA"/>
</dbReference>
<gene>
    <name evidence="5" type="ORF">SSX86_027139</name>
</gene>
<keyword evidence="2" id="KW-0539">Nucleus</keyword>
<keyword evidence="6" id="KW-1185">Reference proteome</keyword>
<dbReference type="InterPro" id="IPR044251">
    <property type="entry name" value="LHP1-like"/>
</dbReference>
<dbReference type="GO" id="GO:0005634">
    <property type="term" value="C:nucleus"/>
    <property type="evidence" value="ECO:0007669"/>
    <property type="project" value="UniProtKB-SubCell"/>
</dbReference>
<dbReference type="PANTHER" id="PTHR47240">
    <property type="entry name" value="CHROMO DOMAIN-CONTAINING PROTEIN LHP1"/>
    <property type="match status" value="1"/>
</dbReference>
<feature type="compositionally biased region" description="Basic and acidic residues" evidence="3">
    <location>
        <begin position="93"/>
        <end position="111"/>
    </location>
</feature>
<dbReference type="PROSITE" id="PS50013">
    <property type="entry name" value="CHROMO_2"/>
    <property type="match status" value="1"/>
</dbReference>
<evidence type="ECO:0000256" key="2">
    <source>
        <dbReference type="ARBA" id="ARBA00023242"/>
    </source>
</evidence>
<accession>A0AAP0GPP2</accession>
<dbReference type="Pfam" id="PF00385">
    <property type="entry name" value="Chromo"/>
    <property type="match status" value="1"/>
</dbReference>
<dbReference type="InterPro" id="IPR000953">
    <property type="entry name" value="Chromo/chromo_shadow_dom"/>
</dbReference>
<evidence type="ECO:0000313" key="6">
    <source>
        <dbReference type="Proteomes" id="UP001408789"/>
    </source>
</evidence>
<dbReference type="CDD" id="cd00024">
    <property type="entry name" value="CD_CSD"/>
    <property type="match status" value="1"/>
</dbReference>
<dbReference type="PANTHER" id="PTHR47240:SF2">
    <property type="entry name" value="CHROMO DOMAIN-CONTAINING PROTEIN LHP1"/>
    <property type="match status" value="1"/>
</dbReference>
<name>A0AAP0GPP2_9ASTR</name>
<dbReference type="InterPro" id="IPR023780">
    <property type="entry name" value="Chromo_domain"/>
</dbReference>
<dbReference type="SUPFAM" id="SSF54160">
    <property type="entry name" value="Chromo domain-like"/>
    <property type="match status" value="1"/>
</dbReference>
<proteinExistence type="predicted"/>
<dbReference type="InterPro" id="IPR023779">
    <property type="entry name" value="Chromodomain_CS"/>
</dbReference>
<dbReference type="GO" id="GO:0031507">
    <property type="term" value="P:heterochromatin formation"/>
    <property type="evidence" value="ECO:0007669"/>
    <property type="project" value="InterPro"/>
</dbReference>
<evidence type="ECO:0000313" key="5">
    <source>
        <dbReference type="EMBL" id="KAK9056052.1"/>
    </source>
</evidence>
<dbReference type="AlphaFoldDB" id="A0AAP0GPP2"/>
<dbReference type="PROSITE" id="PS00598">
    <property type="entry name" value="CHROMO_1"/>
    <property type="match status" value="1"/>
</dbReference>
<feature type="region of interest" description="Disordered" evidence="3">
    <location>
        <begin position="69"/>
        <end position="111"/>
    </location>
</feature>
<comment type="caution">
    <text evidence="5">The sequence shown here is derived from an EMBL/GenBank/DDBJ whole genome shotgun (WGS) entry which is preliminary data.</text>
</comment>
<evidence type="ECO:0000256" key="3">
    <source>
        <dbReference type="SAM" id="MobiDB-lite"/>
    </source>
</evidence>
<comment type="subcellular location">
    <subcellularLocation>
        <location evidence="1">Nucleus</location>
    </subcellularLocation>
</comment>